<reference evidence="7 8" key="1">
    <citation type="submission" date="2017-10" db="EMBL/GenBank/DDBJ databases">
        <title>Comparative genomics in systemic dimorphic fungi from Ajellomycetaceae.</title>
        <authorList>
            <person name="Munoz J.F."/>
            <person name="Mcewen J.G."/>
            <person name="Clay O.K."/>
            <person name="Cuomo C.A."/>
        </authorList>
    </citation>
    <scope>NUCLEOTIDE SEQUENCE [LARGE SCALE GENOMIC DNA]</scope>
    <source>
        <strain evidence="7 8">UAMH5409</strain>
    </source>
</reference>
<dbReference type="GO" id="GO:0001228">
    <property type="term" value="F:DNA-binding transcription activator activity, RNA polymerase II-specific"/>
    <property type="evidence" value="ECO:0007669"/>
    <property type="project" value="TreeGrafter"/>
</dbReference>
<dbReference type="STRING" id="1447875.A0A2B7WEQ5"/>
<keyword evidence="1" id="KW-0805">Transcription regulation</keyword>
<proteinExistence type="predicted"/>
<feature type="compositionally biased region" description="Basic residues" evidence="5">
    <location>
        <begin position="204"/>
        <end position="216"/>
    </location>
</feature>
<dbReference type="GO" id="GO:0005634">
    <property type="term" value="C:nucleus"/>
    <property type="evidence" value="ECO:0007669"/>
    <property type="project" value="UniProtKB-UniRule"/>
</dbReference>
<feature type="DNA-binding region" description="HMG box" evidence="4">
    <location>
        <begin position="129"/>
        <end position="197"/>
    </location>
</feature>
<dbReference type="InterPro" id="IPR036910">
    <property type="entry name" value="HMG_box_dom_sf"/>
</dbReference>
<feature type="region of interest" description="Disordered" evidence="5">
    <location>
        <begin position="187"/>
        <end position="220"/>
    </location>
</feature>
<keyword evidence="8" id="KW-1185">Reference proteome</keyword>
<dbReference type="GO" id="GO:0000122">
    <property type="term" value="P:negative regulation of transcription by RNA polymerase II"/>
    <property type="evidence" value="ECO:0007669"/>
    <property type="project" value="TreeGrafter"/>
</dbReference>
<dbReference type="PANTHER" id="PTHR10270:SF161">
    <property type="entry name" value="SEX-DETERMINING REGION Y PROTEIN"/>
    <property type="match status" value="1"/>
</dbReference>
<evidence type="ECO:0000259" key="6">
    <source>
        <dbReference type="PROSITE" id="PS50118"/>
    </source>
</evidence>
<dbReference type="Pfam" id="PF00505">
    <property type="entry name" value="HMG_box"/>
    <property type="match status" value="1"/>
</dbReference>
<dbReference type="SUPFAM" id="SSF47095">
    <property type="entry name" value="HMG-box"/>
    <property type="match status" value="1"/>
</dbReference>
<dbReference type="GO" id="GO:0000978">
    <property type="term" value="F:RNA polymerase II cis-regulatory region sequence-specific DNA binding"/>
    <property type="evidence" value="ECO:0007669"/>
    <property type="project" value="TreeGrafter"/>
</dbReference>
<evidence type="ECO:0000256" key="4">
    <source>
        <dbReference type="PROSITE-ProRule" id="PRU00267"/>
    </source>
</evidence>
<dbReference type="InterPro" id="IPR009071">
    <property type="entry name" value="HMG_box_dom"/>
</dbReference>
<dbReference type="GO" id="GO:0030154">
    <property type="term" value="P:cell differentiation"/>
    <property type="evidence" value="ECO:0007669"/>
    <property type="project" value="TreeGrafter"/>
</dbReference>
<dbReference type="PANTHER" id="PTHR10270">
    <property type="entry name" value="SOX TRANSCRIPTION FACTOR"/>
    <property type="match status" value="1"/>
</dbReference>
<gene>
    <name evidence="7" type="ORF">AJ79_10305</name>
</gene>
<dbReference type="AlphaFoldDB" id="A0A2B7WEQ5"/>
<dbReference type="FunFam" id="1.10.30.10:FF:000041">
    <property type="entry name" value="HMG box family protein"/>
    <property type="match status" value="1"/>
</dbReference>
<sequence>MSMSSVTAPTVDPMLGSRELVIELIWQHAMNHLKSTKNEILLPADINLVLGQDNVEKIKDRFSALLSTPVVAFVDDVNSVYRIMPTPALDGVVDAAVAQVMPMIATDNEPDASPSPKANKPAHGKPEKIPRPPNAFILYRQHHHPLVKASHPEYHNNEISVLLGNKWKAESAETKAHFKALADEMKIQHAKDHPNYQYAPRRPSEKKRRSTSRRHLGQNESHMVVSAQFGAGEGTTPMSQSDATYGNALTPPNDYNHIGDDRGISLLGPINPDPSFSNMMMNNTSSYITGFGDTGFMNYCPDTATTPPQPAPQPSGLSGHWTNLDLDFDHYFAGLGQ</sequence>
<feature type="domain" description="HMG box" evidence="6">
    <location>
        <begin position="129"/>
        <end position="197"/>
    </location>
</feature>
<evidence type="ECO:0000256" key="1">
    <source>
        <dbReference type="ARBA" id="ARBA00023015"/>
    </source>
</evidence>
<keyword evidence="3" id="KW-0804">Transcription</keyword>
<dbReference type="Gene3D" id="1.10.30.10">
    <property type="entry name" value="High mobility group box domain"/>
    <property type="match status" value="1"/>
</dbReference>
<evidence type="ECO:0000313" key="8">
    <source>
        <dbReference type="Proteomes" id="UP000223968"/>
    </source>
</evidence>
<dbReference type="OrthoDB" id="6247875at2759"/>
<evidence type="ECO:0000313" key="7">
    <source>
        <dbReference type="EMBL" id="PGG95037.1"/>
    </source>
</evidence>
<keyword evidence="2 4" id="KW-0238">DNA-binding</keyword>
<dbReference type="CDD" id="cd01389">
    <property type="entry name" value="HMG-box_ROX1-like"/>
    <property type="match status" value="1"/>
</dbReference>
<name>A0A2B7WEQ5_9EURO</name>
<feature type="region of interest" description="Disordered" evidence="5">
    <location>
        <begin position="106"/>
        <end position="132"/>
    </location>
</feature>
<dbReference type="SMART" id="SM00398">
    <property type="entry name" value="HMG"/>
    <property type="match status" value="1"/>
</dbReference>
<accession>A0A2B7WEQ5</accession>
<evidence type="ECO:0000256" key="5">
    <source>
        <dbReference type="SAM" id="MobiDB-lite"/>
    </source>
</evidence>
<comment type="caution">
    <text evidence="7">The sequence shown here is derived from an EMBL/GenBank/DDBJ whole genome shotgun (WGS) entry which is preliminary data.</text>
</comment>
<dbReference type="EMBL" id="PDNB01000438">
    <property type="protein sequence ID" value="PGG95037.1"/>
    <property type="molecule type" value="Genomic_DNA"/>
</dbReference>
<organism evidence="7 8">
    <name type="scientific">Helicocarpus griseus UAMH5409</name>
    <dbReference type="NCBI Taxonomy" id="1447875"/>
    <lineage>
        <taxon>Eukaryota</taxon>
        <taxon>Fungi</taxon>
        <taxon>Dikarya</taxon>
        <taxon>Ascomycota</taxon>
        <taxon>Pezizomycotina</taxon>
        <taxon>Eurotiomycetes</taxon>
        <taxon>Eurotiomycetidae</taxon>
        <taxon>Onygenales</taxon>
        <taxon>Ajellomycetaceae</taxon>
        <taxon>Helicocarpus</taxon>
    </lineage>
</organism>
<keyword evidence="4" id="KW-0539">Nucleus</keyword>
<evidence type="ECO:0000256" key="2">
    <source>
        <dbReference type="ARBA" id="ARBA00023125"/>
    </source>
</evidence>
<dbReference type="InterPro" id="IPR050140">
    <property type="entry name" value="SRY-related_HMG-box_TF-like"/>
</dbReference>
<protein>
    <recommendedName>
        <fullName evidence="6">HMG box domain-containing protein</fullName>
    </recommendedName>
</protein>
<dbReference type="Proteomes" id="UP000223968">
    <property type="component" value="Unassembled WGS sequence"/>
</dbReference>
<evidence type="ECO:0000256" key="3">
    <source>
        <dbReference type="ARBA" id="ARBA00023163"/>
    </source>
</evidence>
<dbReference type="PROSITE" id="PS50118">
    <property type="entry name" value="HMG_BOX_2"/>
    <property type="match status" value="1"/>
</dbReference>